<dbReference type="AlphaFoldDB" id="A0A4U2FHC0"/>
<evidence type="ECO:0000256" key="5">
    <source>
        <dbReference type="PROSITE-ProRule" id="PRU01091"/>
    </source>
</evidence>
<dbReference type="Proteomes" id="UP000305840">
    <property type="component" value="Unassembled WGS sequence"/>
</dbReference>
<dbReference type="InterPro" id="IPR001789">
    <property type="entry name" value="Sig_transdc_resp-reg_receiver"/>
</dbReference>
<dbReference type="SMART" id="SM00862">
    <property type="entry name" value="Trans_reg_C"/>
    <property type="match status" value="1"/>
</dbReference>
<dbReference type="EMBL" id="SYVO01000006">
    <property type="protein sequence ID" value="TKG12619.1"/>
    <property type="molecule type" value="Genomic_DNA"/>
</dbReference>
<dbReference type="GO" id="GO:0006355">
    <property type="term" value="P:regulation of DNA-templated transcription"/>
    <property type="evidence" value="ECO:0007669"/>
    <property type="project" value="InterPro"/>
</dbReference>
<dbReference type="Gene3D" id="3.40.50.2300">
    <property type="match status" value="1"/>
</dbReference>
<feature type="modified residue" description="4-aspartylphosphate" evidence="4">
    <location>
        <position position="51"/>
    </location>
</feature>
<evidence type="ECO:0000313" key="8">
    <source>
        <dbReference type="EMBL" id="TKG12619.1"/>
    </source>
</evidence>
<dbReference type="PROSITE" id="PS51755">
    <property type="entry name" value="OMPR_PHOB"/>
    <property type="match status" value="1"/>
</dbReference>
<dbReference type="SMART" id="SM00448">
    <property type="entry name" value="REC"/>
    <property type="match status" value="1"/>
</dbReference>
<dbReference type="GO" id="GO:0000156">
    <property type="term" value="F:phosphorelay response regulator activity"/>
    <property type="evidence" value="ECO:0007669"/>
    <property type="project" value="TreeGrafter"/>
</dbReference>
<dbReference type="PANTHER" id="PTHR48111:SF67">
    <property type="entry name" value="TRANSCRIPTIONAL REGULATORY PROTEIN TCTD"/>
    <property type="match status" value="1"/>
</dbReference>
<dbReference type="Gene3D" id="1.10.10.10">
    <property type="entry name" value="Winged helix-like DNA-binding domain superfamily/Winged helix DNA-binding domain"/>
    <property type="match status" value="1"/>
</dbReference>
<keyword evidence="4" id="KW-0597">Phosphoprotein</keyword>
<sequence>MRILVVEDDRLISEAIEQRFIDLGHGVDCAYDGAVAFAMISHTDFDLVILDLNLPNKSGEQIIKRIRQSSDTPVLILTARSEVFDRIQLLDLGADDYLTKPFDFGELEARCRAIVRRRQGSDQNIVTFGDIEFDSAGCIVKVKGEVIELKQREYRLLEIFLNHLNRVMSKEEIIDHLYNFDNPPNTNAIETYVGRLRKALANSNVEIKTLRGLGYVLNKVED</sequence>
<dbReference type="InterPro" id="IPR036388">
    <property type="entry name" value="WH-like_DNA-bd_sf"/>
</dbReference>
<keyword evidence="1" id="KW-0805">Transcription regulation</keyword>
<dbReference type="InterPro" id="IPR039420">
    <property type="entry name" value="WalR-like"/>
</dbReference>
<dbReference type="GO" id="GO:0005829">
    <property type="term" value="C:cytosol"/>
    <property type="evidence" value="ECO:0007669"/>
    <property type="project" value="TreeGrafter"/>
</dbReference>
<dbReference type="RefSeq" id="WP_099167053.1">
    <property type="nucleotide sequence ID" value="NZ_JAJGZO010000012.1"/>
</dbReference>
<dbReference type="PROSITE" id="PS50110">
    <property type="entry name" value="RESPONSE_REGULATORY"/>
    <property type="match status" value="1"/>
</dbReference>
<reference evidence="8 9" key="1">
    <citation type="submission" date="2019-04" db="EMBL/GenBank/DDBJ databases">
        <title>A reverse ecology approach based on a biological definition of microbial populations.</title>
        <authorList>
            <person name="Arevalo P."/>
            <person name="Vaninsberghe D."/>
            <person name="Elsherbini J."/>
            <person name="Gore J."/>
            <person name="Polz M."/>
        </authorList>
    </citation>
    <scope>NUCLEOTIDE SEQUENCE [LARGE SCALE GENOMIC DNA]</scope>
    <source>
        <strain evidence="8 9">10N.222.48.A1</strain>
    </source>
</reference>
<dbReference type="InterPro" id="IPR001867">
    <property type="entry name" value="OmpR/PhoB-type_DNA-bd"/>
</dbReference>
<dbReference type="SUPFAM" id="SSF52172">
    <property type="entry name" value="CheY-like"/>
    <property type="match status" value="1"/>
</dbReference>
<dbReference type="CDD" id="cd00383">
    <property type="entry name" value="trans_reg_C"/>
    <property type="match status" value="1"/>
</dbReference>
<proteinExistence type="predicted"/>
<dbReference type="GO" id="GO:0000976">
    <property type="term" value="F:transcription cis-regulatory region binding"/>
    <property type="evidence" value="ECO:0007669"/>
    <property type="project" value="TreeGrafter"/>
</dbReference>
<evidence type="ECO:0000313" key="9">
    <source>
        <dbReference type="Proteomes" id="UP000305840"/>
    </source>
</evidence>
<evidence type="ECO:0000256" key="3">
    <source>
        <dbReference type="ARBA" id="ARBA00023163"/>
    </source>
</evidence>
<dbReference type="Gene3D" id="6.10.250.690">
    <property type="match status" value="1"/>
</dbReference>
<evidence type="ECO:0000259" key="6">
    <source>
        <dbReference type="PROSITE" id="PS50110"/>
    </source>
</evidence>
<dbReference type="Pfam" id="PF00072">
    <property type="entry name" value="Response_reg"/>
    <property type="match status" value="1"/>
</dbReference>
<evidence type="ECO:0000256" key="2">
    <source>
        <dbReference type="ARBA" id="ARBA00023125"/>
    </source>
</evidence>
<comment type="caution">
    <text evidence="8">The sequence shown here is derived from an EMBL/GenBank/DDBJ whole genome shotgun (WGS) entry which is preliminary data.</text>
</comment>
<evidence type="ECO:0000259" key="7">
    <source>
        <dbReference type="PROSITE" id="PS51755"/>
    </source>
</evidence>
<feature type="domain" description="Response regulatory" evidence="6">
    <location>
        <begin position="2"/>
        <end position="115"/>
    </location>
</feature>
<evidence type="ECO:0000256" key="4">
    <source>
        <dbReference type="PROSITE-ProRule" id="PRU00169"/>
    </source>
</evidence>
<dbReference type="Pfam" id="PF00486">
    <property type="entry name" value="Trans_reg_C"/>
    <property type="match status" value="1"/>
</dbReference>
<gene>
    <name evidence="8" type="ORF">FCV91_03160</name>
</gene>
<evidence type="ECO:0000256" key="1">
    <source>
        <dbReference type="ARBA" id="ARBA00023015"/>
    </source>
</evidence>
<keyword evidence="3" id="KW-0804">Transcription</keyword>
<organism evidence="8 9">
    <name type="scientific">Vibrio lentus</name>
    <dbReference type="NCBI Taxonomy" id="136468"/>
    <lineage>
        <taxon>Bacteria</taxon>
        <taxon>Pseudomonadati</taxon>
        <taxon>Pseudomonadota</taxon>
        <taxon>Gammaproteobacteria</taxon>
        <taxon>Vibrionales</taxon>
        <taxon>Vibrionaceae</taxon>
        <taxon>Vibrio</taxon>
    </lineage>
</organism>
<dbReference type="PANTHER" id="PTHR48111">
    <property type="entry name" value="REGULATOR OF RPOS"/>
    <property type="match status" value="1"/>
</dbReference>
<dbReference type="InterPro" id="IPR011006">
    <property type="entry name" value="CheY-like_superfamily"/>
</dbReference>
<feature type="DNA-binding region" description="OmpR/PhoB-type" evidence="5">
    <location>
        <begin position="123"/>
        <end position="219"/>
    </location>
</feature>
<accession>A0A4U2FHC0</accession>
<feature type="domain" description="OmpR/PhoB-type" evidence="7">
    <location>
        <begin position="123"/>
        <end position="219"/>
    </location>
</feature>
<name>A0A4U2FHC0_9VIBR</name>
<protein>
    <submittedName>
        <fullName evidence="8">Response regulator transcription factor</fullName>
    </submittedName>
</protein>
<keyword evidence="2 5" id="KW-0238">DNA-binding</keyword>
<dbReference type="GO" id="GO:0032993">
    <property type="term" value="C:protein-DNA complex"/>
    <property type="evidence" value="ECO:0007669"/>
    <property type="project" value="TreeGrafter"/>
</dbReference>